<evidence type="ECO:0000313" key="2">
    <source>
        <dbReference type="EMBL" id="CCZ88105.1"/>
    </source>
</evidence>
<feature type="domain" description="Abortive phage infection protein C-terminal" evidence="1">
    <location>
        <begin position="271"/>
        <end position="616"/>
    </location>
</feature>
<dbReference type="RefSeq" id="WP_022052756.1">
    <property type="nucleotide sequence ID" value="NZ_HF998062.1"/>
</dbReference>
<gene>
    <name evidence="2" type="ORF">BN536_00413</name>
</gene>
<dbReference type="Proteomes" id="UP000018372">
    <property type="component" value="Unassembled WGS sequence"/>
</dbReference>
<organism evidence="2 3">
    <name type="scientific">Phocaeicola plebeius CAG:211</name>
    <dbReference type="NCBI Taxonomy" id="1263052"/>
    <lineage>
        <taxon>Bacteria</taxon>
        <taxon>Pseudomonadati</taxon>
        <taxon>Bacteroidota</taxon>
        <taxon>Bacteroidia</taxon>
        <taxon>Bacteroidales</taxon>
        <taxon>Bacteroidaceae</taxon>
        <taxon>Phocaeicola</taxon>
    </lineage>
</organism>
<dbReference type="EMBL" id="CBAT010000207">
    <property type="protein sequence ID" value="CCZ88105.1"/>
    <property type="molecule type" value="Genomic_DNA"/>
</dbReference>
<dbReference type="AlphaFoldDB" id="R5VCQ3"/>
<evidence type="ECO:0000313" key="3">
    <source>
        <dbReference type="Proteomes" id="UP000018372"/>
    </source>
</evidence>
<name>R5VCQ3_9BACT</name>
<comment type="caution">
    <text evidence="2">The sequence shown here is derived from an EMBL/GenBank/DDBJ whole genome shotgun (WGS) entry which is preliminary data.</text>
</comment>
<evidence type="ECO:0000259" key="1">
    <source>
        <dbReference type="Pfam" id="PF10592"/>
    </source>
</evidence>
<protein>
    <recommendedName>
        <fullName evidence="1">Abortive phage infection protein C-terminal domain-containing protein</fullName>
    </recommendedName>
</protein>
<dbReference type="InterPro" id="IPR018891">
    <property type="entry name" value="AIPR_C"/>
</dbReference>
<reference evidence="2" key="1">
    <citation type="submission" date="2012-11" db="EMBL/GenBank/DDBJ databases">
        <title>Dependencies among metagenomic species, viruses, plasmids and units of genetic variation.</title>
        <authorList>
            <person name="Nielsen H.B."/>
            <person name="Almeida M."/>
            <person name="Juncker A.S."/>
            <person name="Rasmussen S."/>
            <person name="Li J."/>
            <person name="Sunagawa S."/>
            <person name="Plichta D."/>
            <person name="Gautier L."/>
            <person name="Le Chatelier E."/>
            <person name="Peletier E."/>
            <person name="Bonde I."/>
            <person name="Nielsen T."/>
            <person name="Manichanh C."/>
            <person name="Arumugam M."/>
            <person name="Batto J."/>
            <person name="Santos M.B.Q.D."/>
            <person name="Blom N."/>
            <person name="Borruel N."/>
            <person name="Burgdorf K.S."/>
            <person name="Boumezbeur F."/>
            <person name="Casellas F."/>
            <person name="Dore J."/>
            <person name="Guarner F."/>
            <person name="Hansen T."/>
            <person name="Hildebrand F."/>
            <person name="Kaas R.S."/>
            <person name="Kennedy S."/>
            <person name="Kristiansen K."/>
            <person name="Kultima J.R."/>
            <person name="Leonard P."/>
            <person name="Levenez F."/>
            <person name="Lund O."/>
            <person name="Moumen B."/>
            <person name="Le Paslier D."/>
            <person name="Pons N."/>
            <person name="Pedersen O."/>
            <person name="Prifti E."/>
            <person name="Qin J."/>
            <person name="Raes J."/>
            <person name="Tap J."/>
            <person name="Tims S."/>
            <person name="Ussery D.W."/>
            <person name="Yamada T."/>
            <person name="MetaHit consortium"/>
            <person name="Renault P."/>
            <person name="Sicheritz-Ponten T."/>
            <person name="Bork P."/>
            <person name="Wang J."/>
            <person name="Brunak S."/>
            <person name="Ehrlich S.D."/>
        </authorList>
    </citation>
    <scope>NUCLEOTIDE SEQUENCE [LARGE SCALE GENOMIC DNA]</scope>
</reference>
<dbReference type="Pfam" id="PF10592">
    <property type="entry name" value="AIPR"/>
    <property type="match status" value="1"/>
</dbReference>
<proteinExistence type="predicted"/>
<accession>R5VCQ3</accession>
<sequence>MYISEDLQQELDFFKRTNEHFEIEAGKSSTEVKNATNEILYMAMSASLVMDYSEDGFFENFVITDKSISGRSELQIDAYALIETESSKVKQLHIFQYKLYANDSKSASPVELLNFATFVNNNFVHPEFLEEPSDNEVVAEIKTKCDEFLKGRRDRRIIVYCHYINNATGIYRNNEKEINNVLARFNADRQLLGFSIQVYGVKEILELAREGKIQVGSESLELVNEGMYSYRLEDNSKRESLGLPKKVIVGMCNVNEFIRLQNKYHHNQLYAENIRLYLGDRGNVNKDIIATITSSESLWFPYMNNGISIICDSLAIGNTNAAKHVQTFTLENMQIINGCQTVNALYSAKYGENTRDNFRPANVMVRIYEINPSQTDFKMNIIKATNNQNSVKSYSLMANDPIQIRIAEVLKKFNIIYDRKGEGKNIHGNQMIISMVNVALAYRAVYLFMARSLRSGLGKSRVFQKAEYDKIFNSNLLEEGNEKQLDELCFKFIIANGILDAIREQIQQDNAKYLGKLPIFKKSTYYLAGYMYASRKTDFDTLQKNMTEVFQSDNEQKLRGMNFPNKVTEIVKTYFDAMVTSFIAFYNNLKDIDKTDIDNLLKNKSFDEAYKKELETKIGKLPDIED</sequence>